<dbReference type="PROSITE" id="PS50297">
    <property type="entry name" value="ANK_REP_REGION"/>
    <property type="match status" value="1"/>
</dbReference>
<feature type="compositionally biased region" description="Acidic residues" evidence="4">
    <location>
        <begin position="698"/>
        <end position="720"/>
    </location>
</feature>
<evidence type="ECO:0000256" key="4">
    <source>
        <dbReference type="SAM" id="MobiDB-lite"/>
    </source>
</evidence>
<proteinExistence type="predicted"/>
<dbReference type="Pfam" id="PF12796">
    <property type="entry name" value="Ank_2"/>
    <property type="match status" value="2"/>
</dbReference>
<dbReference type="AlphaFoldDB" id="A0A9W7D9E7"/>
<dbReference type="OrthoDB" id="3246549at2759"/>
<accession>A0A9W7D9E7</accession>
<evidence type="ECO:0000256" key="3">
    <source>
        <dbReference type="PROSITE-ProRule" id="PRU00023"/>
    </source>
</evidence>
<dbReference type="InterPro" id="IPR036770">
    <property type="entry name" value="Ankyrin_rpt-contain_sf"/>
</dbReference>
<dbReference type="InterPro" id="IPR001202">
    <property type="entry name" value="WW_dom"/>
</dbReference>
<feature type="region of interest" description="Disordered" evidence="4">
    <location>
        <begin position="1"/>
        <end position="31"/>
    </location>
</feature>
<feature type="region of interest" description="Disordered" evidence="4">
    <location>
        <begin position="658"/>
        <end position="722"/>
    </location>
</feature>
<dbReference type="InterPro" id="IPR002110">
    <property type="entry name" value="Ankyrin_rpt"/>
</dbReference>
<dbReference type="SMART" id="SM00248">
    <property type="entry name" value="ANK"/>
    <property type="match status" value="6"/>
</dbReference>
<feature type="region of interest" description="Disordered" evidence="4">
    <location>
        <begin position="43"/>
        <end position="91"/>
    </location>
</feature>
<dbReference type="CDD" id="cd00201">
    <property type="entry name" value="WW"/>
    <property type="match status" value="2"/>
</dbReference>
<gene>
    <name evidence="6" type="ORF">Plil01_001832200</name>
</gene>
<dbReference type="Pfam" id="PF00397">
    <property type="entry name" value="WW"/>
    <property type="match status" value="1"/>
</dbReference>
<evidence type="ECO:0000256" key="2">
    <source>
        <dbReference type="ARBA" id="ARBA00023043"/>
    </source>
</evidence>
<feature type="compositionally biased region" description="Polar residues" evidence="4">
    <location>
        <begin position="669"/>
        <end position="682"/>
    </location>
</feature>
<organism evidence="6 7">
    <name type="scientific">Phytophthora lilii</name>
    <dbReference type="NCBI Taxonomy" id="2077276"/>
    <lineage>
        <taxon>Eukaryota</taxon>
        <taxon>Sar</taxon>
        <taxon>Stramenopiles</taxon>
        <taxon>Oomycota</taxon>
        <taxon>Peronosporomycetes</taxon>
        <taxon>Peronosporales</taxon>
        <taxon>Peronosporaceae</taxon>
        <taxon>Phytophthora</taxon>
    </lineage>
</organism>
<feature type="region of interest" description="Disordered" evidence="4">
    <location>
        <begin position="114"/>
        <end position="152"/>
    </location>
</feature>
<keyword evidence="2 3" id="KW-0040">ANK repeat</keyword>
<feature type="repeat" description="ANK" evidence="3">
    <location>
        <begin position="267"/>
        <end position="299"/>
    </location>
</feature>
<evidence type="ECO:0000313" key="7">
    <source>
        <dbReference type="Proteomes" id="UP001165083"/>
    </source>
</evidence>
<reference evidence="6" key="1">
    <citation type="submission" date="2023-04" db="EMBL/GenBank/DDBJ databases">
        <title>Phytophthora lilii NBRC 32176.</title>
        <authorList>
            <person name="Ichikawa N."/>
            <person name="Sato H."/>
            <person name="Tonouchi N."/>
        </authorList>
    </citation>
    <scope>NUCLEOTIDE SEQUENCE</scope>
    <source>
        <strain evidence="6">NBRC 32176</strain>
    </source>
</reference>
<name>A0A9W7D9E7_9STRA</name>
<dbReference type="EMBL" id="BSXW01012495">
    <property type="protein sequence ID" value="GMF65701.1"/>
    <property type="molecule type" value="Genomic_DNA"/>
</dbReference>
<sequence length="1152" mass="125769">MVKKTARVYVGDTEGTSKGTDAVAPESTAAEKKARRKLVARLSHDISTEQLFSDDLIDGKVADGEDDEAGSGSDTDGQTSHDGDDRGPAKQGRMYRIESHSALSSLEAKYLEKVPSTEGSLATSMEPRPTARTHKLAPLPGSPTARNAETASPGLALRPTALFTTPEKEEASAQQVPQVCSQCSKSREMPPMHCAAYSGHTTCLEILLQKADAETEALNDQNKKKKNTWLDKKQRTPLFYACAADRLECCDLLARVRRVWLNTADRQMDTPVHVCCFFGWHKCLQLLLDAGADPHGRNAKGFKPSHLAATPECLEALLAFGDDLLQGDELGRSPLFVACARNRVACVEFLCAWNNQSRSWMLELEDQRGDRAIHAAACNGSTASLAVLLRYGADPLTNNAKGMSPKDLAAANKHPECEELLAQAEKELAASAGTSWLAPANAAASGDNNLNDTKYEGTSSDWVQCWDNDSGQAFYYNNLTGKCQWEVPPGFEAFLDSQLRQSSTSNSQQYDTYGGAAGDSEDGNEEYVWVKKKKQTVCVVTGRETEWTAVQDPVSRAIYYKNTRTGQSQWEEPDAVRELANAAVARTSQEASRVWEDLDKSRSALAGAIAREKRRQLEAHEQTLLQARLHVRQRREDIAKREEQARLAQLLPRSSFVRRKKQSMMMKVTTHNRQATKTTSKVMNGRGKRQLSLGEALNENDEDNESPANENEEESEDGEGAEARLEEICANEPALDMFLSTYLKLRGVRDLQVLTTEKRLSNCLFHYYVALVDPVNQRGMSKCQFRVVLRDMNVIPGGAPALSTSISSLVSAQGGAGGNAPPLKLHVTDLIFSQAERTMAQEGSPTHTSRMAHRQAAPLATAGDTHLSLSGFTAAMLIVRERVVAQAEQLMQQASGDDPEIDDDEEWFMLRYLVPLSLRLGAKLLTQIRRCKELDLQLNGSQETTAVAARQFLAANRAAVQLLHRHYSRRELSSDTEGAPPILSTPKAAAAPRRLAMLTFRGLAMFAGDFSLLTPGAGLPALHFLLEAINWISGSAHTEVISFEKFQLILVVLAVLPLSPPHASSWASWIGENDSSGSSSQAGSRLLAEPVTAFFKRLAGSPALVGVTAESNIVTSDEGGADSEPASIPCNPQSLFVFEVPPTDSNSLNNQE</sequence>
<dbReference type="PROSITE" id="PS50088">
    <property type="entry name" value="ANK_REPEAT"/>
    <property type="match status" value="2"/>
</dbReference>
<dbReference type="Gene3D" id="1.25.40.20">
    <property type="entry name" value="Ankyrin repeat-containing domain"/>
    <property type="match status" value="2"/>
</dbReference>
<dbReference type="SMART" id="SM00456">
    <property type="entry name" value="WW"/>
    <property type="match status" value="2"/>
</dbReference>
<evidence type="ECO:0000256" key="1">
    <source>
        <dbReference type="ARBA" id="ARBA00022737"/>
    </source>
</evidence>
<keyword evidence="7" id="KW-1185">Reference proteome</keyword>
<protein>
    <submittedName>
        <fullName evidence="6">Unnamed protein product</fullName>
    </submittedName>
</protein>
<dbReference type="PROSITE" id="PS01159">
    <property type="entry name" value="WW_DOMAIN_1"/>
    <property type="match status" value="1"/>
</dbReference>
<feature type="domain" description="WW" evidence="5">
    <location>
        <begin position="456"/>
        <end position="490"/>
    </location>
</feature>
<dbReference type="PROSITE" id="PS50020">
    <property type="entry name" value="WW_DOMAIN_2"/>
    <property type="match status" value="2"/>
</dbReference>
<dbReference type="PANTHER" id="PTHR24198">
    <property type="entry name" value="ANKYRIN REPEAT AND PROTEIN KINASE DOMAIN-CONTAINING PROTEIN"/>
    <property type="match status" value="1"/>
</dbReference>
<feature type="domain" description="WW" evidence="5">
    <location>
        <begin position="541"/>
        <end position="575"/>
    </location>
</feature>
<evidence type="ECO:0000259" key="5">
    <source>
        <dbReference type="PROSITE" id="PS50020"/>
    </source>
</evidence>
<feature type="compositionally biased region" description="Basic and acidic residues" evidence="4">
    <location>
        <begin position="79"/>
        <end position="88"/>
    </location>
</feature>
<comment type="caution">
    <text evidence="6">The sequence shown here is derived from an EMBL/GenBank/DDBJ whole genome shotgun (WGS) entry which is preliminary data.</text>
</comment>
<dbReference type="Gene3D" id="2.20.70.10">
    <property type="match status" value="2"/>
</dbReference>
<dbReference type="PANTHER" id="PTHR24198:SF165">
    <property type="entry name" value="ANKYRIN REPEAT-CONTAINING PROTEIN-RELATED"/>
    <property type="match status" value="1"/>
</dbReference>
<dbReference type="SUPFAM" id="SSF48403">
    <property type="entry name" value="Ankyrin repeat"/>
    <property type="match status" value="1"/>
</dbReference>
<keyword evidence="1" id="KW-0677">Repeat</keyword>
<dbReference type="SUPFAM" id="SSF51045">
    <property type="entry name" value="WW domain"/>
    <property type="match status" value="2"/>
</dbReference>
<dbReference type="Proteomes" id="UP001165083">
    <property type="component" value="Unassembled WGS sequence"/>
</dbReference>
<dbReference type="InterPro" id="IPR036020">
    <property type="entry name" value="WW_dom_sf"/>
</dbReference>
<evidence type="ECO:0000313" key="6">
    <source>
        <dbReference type="EMBL" id="GMF65701.1"/>
    </source>
</evidence>
<feature type="repeat" description="ANK" evidence="3">
    <location>
        <begin position="368"/>
        <end position="400"/>
    </location>
</feature>